<keyword evidence="3 6" id="KW-1133">Transmembrane helix</keyword>
<evidence type="ECO:0000256" key="5">
    <source>
        <dbReference type="SAM" id="MobiDB-lite"/>
    </source>
</evidence>
<dbReference type="GO" id="GO:0007189">
    <property type="term" value="P:adenylate cyclase-activating G protein-coupled receptor signaling pathway"/>
    <property type="evidence" value="ECO:0007669"/>
    <property type="project" value="TreeGrafter"/>
</dbReference>
<dbReference type="PANTHER" id="PTHR23112:SF0">
    <property type="entry name" value="TRANSMEMBRANE PROTEIN 116"/>
    <property type="match status" value="1"/>
</dbReference>
<feature type="transmembrane region" description="Helical" evidence="6">
    <location>
        <begin position="166"/>
        <end position="199"/>
    </location>
</feature>
<protein>
    <submittedName>
        <fullName evidence="9">Transmembrane protein 116-like</fullName>
    </submittedName>
</protein>
<dbReference type="GeneID" id="110981996"/>
<name>A0A8B7YTI1_ACAPL</name>
<dbReference type="Proteomes" id="UP000694845">
    <property type="component" value="Unplaced"/>
</dbReference>
<dbReference type="RefSeq" id="XP_022095790.1">
    <property type="nucleotide sequence ID" value="XM_022240098.1"/>
</dbReference>
<evidence type="ECO:0000256" key="3">
    <source>
        <dbReference type="ARBA" id="ARBA00022989"/>
    </source>
</evidence>
<dbReference type="PROSITE" id="PS50262">
    <property type="entry name" value="G_PROTEIN_RECEP_F1_2"/>
    <property type="match status" value="1"/>
</dbReference>
<feature type="transmembrane region" description="Helical" evidence="6">
    <location>
        <begin position="220"/>
        <end position="240"/>
    </location>
</feature>
<feature type="compositionally biased region" description="Polar residues" evidence="5">
    <location>
        <begin position="314"/>
        <end position="344"/>
    </location>
</feature>
<keyword evidence="4 6" id="KW-0472">Membrane</keyword>
<sequence>MNQFGIPTEHAQYEAIREQVRPLFHLAVADLGLAFCWLVGAILWNIPFDGVGSVGFRVCTVLQAVTEMFNVISFFLTVNYALNVYLRLKDRLNRAHKLTLLHTMTSMKWVMRLFYVISWLLPIAVMTPVVVVYNHLRAQDPCTECLVLFFKPSVQGNNGSFESWSWAHYGAIFFVISLVLSMMAIVTFYAMSALLYRQLMKKNVWTNKQRKALIELCKRISLYISVFIICWIPALVLNIMDLQSKEGVSLITYDWLYVLQGVTAPSQGFLNCIIYGWTRATFRLAKSPQDMRPILRQSYRIYGTARFPKAPVSRQHTTQSAGSEFSDDTSTGGNPVSAVEVQSP</sequence>
<dbReference type="SUPFAM" id="SSF81321">
    <property type="entry name" value="Family A G protein-coupled receptor-like"/>
    <property type="match status" value="1"/>
</dbReference>
<keyword evidence="2 6" id="KW-0812">Transmembrane</keyword>
<dbReference type="GO" id="GO:0004930">
    <property type="term" value="F:G protein-coupled receptor activity"/>
    <property type="evidence" value="ECO:0007669"/>
    <property type="project" value="InterPro"/>
</dbReference>
<feature type="transmembrane region" description="Helical" evidence="6">
    <location>
        <begin position="68"/>
        <end position="88"/>
    </location>
</feature>
<feature type="transmembrane region" description="Helical" evidence="6">
    <location>
        <begin position="255"/>
        <end position="277"/>
    </location>
</feature>
<dbReference type="AlphaFoldDB" id="A0A8B7YTI1"/>
<keyword evidence="8" id="KW-1185">Reference proteome</keyword>
<dbReference type="GO" id="GO:0005886">
    <property type="term" value="C:plasma membrane"/>
    <property type="evidence" value="ECO:0007669"/>
    <property type="project" value="TreeGrafter"/>
</dbReference>
<evidence type="ECO:0000259" key="7">
    <source>
        <dbReference type="PROSITE" id="PS50262"/>
    </source>
</evidence>
<evidence type="ECO:0000256" key="1">
    <source>
        <dbReference type="ARBA" id="ARBA00004141"/>
    </source>
</evidence>
<dbReference type="InterPro" id="IPR000276">
    <property type="entry name" value="GPCR_Rhodpsn"/>
</dbReference>
<feature type="transmembrane region" description="Helical" evidence="6">
    <location>
        <begin position="23"/>
        <end position="48"/>
    </location>
</feature>
<dbReference type="Pfam" id="PF00001">
    <property type="entry name" value="7tm_1"/>
    <property type="match status" value="1"/>
</dbReference>
<reference evidence="9" key="1">
    <citation type="submission" date="2025-08" db="UniProtKB">
        <authorList>
            <consortium name="RefSeq"/>
        </authorList>
    </citation>
    <scope>IDENTIFICATION</scope>
</reference>
<evidence type="ECO:0000256" key="2">
    <source>
        <dbReference type="ARBA" id="ARBA00022692"/>
    </source>
</evidence>
<dbReference type="Gene3D" id="1.20.1070.10">
    <property type="entry name" value="Rhodopsin 7-helix transmembrane proteins"/>
    <property type="match status" value="1"/>
</dbReference>
<organism evidence="8 9">
    <name type="scientific">Acanthaster planci</name>
    <name type="common">Crown-of-thorns starfish</name>
    <dbReference type="NCBI Taxonomy" id="133434"/>
    <lineage>
        <taxon>Eukaryota</taxon>
        <taxon>Metazoa</taxon>
        <taxon>Echinodermata</taxon>
        <taxon>Eleutherozoa</taxon>
        <taxon>Asterozoa</taxon>
        <taxon>Asteroidea</taxon>
        <taxon>Valvatacea</taxon>
        <taxon>Valvatida</taxon>
        <taxon>Acanthasteridae</taxon>
        <taxon>Acanthaster</taxon>
    </lineage>
</organism>
<feature type="transmembrane region" description="Helical" evidence="6">
    <location>
        <begin position="109"/>
        <end position="131"/>
    </location>
</feature>
<dbReference type="CDD" id="cd00637">
    <property type="entry name" value="7tm_classA_rhodopsin-like"/>
    <property type="match status" value="1"/>
</dbReference>
<dbReference type="PANTHER" id="PTHR23112">
    <property type="entry name" value="G PROTEIN-COUPLED RECEPTOR 157-RELATED"/>
    <property type="match status" value="1"/>
</dbReference>
<gene>
    <name evidence="9" type="primary">LOC110981996</name>
</gene>
<feature type="region of interest" description="Disordered" evidence="5">
    <location>
        <begin position="310"/>
        <end position="344"/>
    </location>
</feature>
<dbReference type="OrthoDB" id="10070607at2759"/>
<evidence type="ECO:0000256" key="6">
    <source>
        <dbReference type="SAM" id="Phobius"/>
    </source>
</evidence>
<accession>A0A8B7YTI1</accession>
<evidence type="ECO:0000313" key="9">
    <source>
        <dbReference type="RefSeq" id="XP_022095790.1"/>
    </source>
</evidence>
<evidence type="ECO:0000313" key="8">
    <source>
        <dbReference type="Proteomes" id="UP000694845"/>
    </source>
</evidence>
<feature type="domain" description="G-protein coupled receptors family 1 profile" evidence="7">
    <location>
        <begin position="23"/>
        <end position="275"/>
    </location>
</feature>
<dbReference type="OMA" id="YTISYIW"/>
<dbReference type="InterPro" id="IPR017452">
    <property type="entry name" value="GPCR_Rhodpsn_7TM"/>
</dbReference>
<proteinExistence type="predicted"/>
<dbReference type="KEGG" id="aplc:110981996"/>
<evidence type="ECO:0000256" key="4">
    <source>
        <dbReference type="ARBA" id="ARBA00023136"/>
    </source>
</evidence>
<comment type="subcellular location">
    <subcellularLocation>
        <location evidence="1">Membrane</location>
        <topology evidence="1">Multi-pass membrane protein</topology>
    </subcellularLocation>
</comment>